<protein>
    <submittedName>
        <fullName evidence="1">Uncharacterized protein</fullName>
    </submittedName>
</protein>
<sequence length="92" mass="10598">MDGWVESSAVVVVLSLKKRVVLVQLPTTCGWYRQPATGMAVEEVYALVCKQRTRNDSSEMAHHHVRMKLSLFYAILFKAFWRLPTMATQQQQ</sequence>
<gene>
    <name evidence="1" type="ORF">LCOR_03173.1</name>
</gene>
<organism evidence="1 2">
    <name type="scientific">Lichtheimia corymbifera JMRC:FSU:9682</name>
    <dbReference type="NCBI Taxonomy" id="1263082"/>
    <lineage>
        <taxon>Eukaryota</taxon>
        <taxon>Fungi</taxon>
        <taxon>Fungi incertae sedis</taxon>
        <taxon>Mucoromycota</taxon>
        <taxon>Mucoromycotina</taxon>
        <taxon>Mucoromycetes</taxon>
        <taxon>Mucorales</taxon>
        <taxon>Lichtheimiaceae</taxon>
        <taxon>Lichtheimia</taxon>
    </lineage>
</organism>
<evidence type="ECO:0000313" key="1">
    <source>
        <dbReference type="EMBL" id="CDH51589.1"/>
    </source>
</evidence>
<reference evidence="1" key="1">
    <citation type="submission" date="2013-08" db="EMBL/GenBank/DDBJ databases">
        <title>Gene expansion shapes genome architecture in the human pathogen Lichtheimia corymbifera: an evolutionary genomics analysis in the ancient terrestrial Mucorales (Mucoromycotina).</title>
        <authorList>
            <person name="Schwartze V.U."/>
            <person name="Winter S."/>
            <person name="Shelest E."/>
            <person name="Marcet-Houben M."/>
            <person name="Horn F."/>
            <person name="Wehner S."/>
            <person name="Hoffmann K."/>
            <person name="Riege K."/>
            <person name="Sammeth M."/>
            <person name="Nowrousian M."/>
            <person name="Valiante V."/>
            <person name="Linde J."/>
            <person name="Jacobsen I.D."/>
            <person name="Marz M."/>
            <person name="Brakhage A.A."/>
            <person name="Gabaldon T."/>
            <person name="Bocker S."/>
            <person name="Voigt K."/>
        </authorList>
    </citation>
    <scope>NUCLEOTIDE SEQUENCE [LARGE SCALE GENOMIC DNA]</scope>
    <source>
        <strain evidence="1">FSU 9682</strain>
    </source>
</reference>
<name>A0A068RNP5_9FUNG</name>
<evidence type="ECO:0000313" key="2">
    <source>
        <dbReference type="Proteomes" id="UP000027586"/>
    </source>
</evidence>
<accession>A0A068RNP5</accession>
<dbReference type="Proteomes" id="UP000027586">
    <property type="component" value="Unassembled WGS sequence"/>
</dbReference>
<dbReference type="EMBL" id="CBTN010000010">
    <property type="protein sequence ID" value="CDH51589.1"/>
    <property type="molecule type" value="Genomic_DNA"/>
</dbReference>
<proteinExistence type="predicted"/>
<dbReference type="VEuPathDB" id="FungiDB:LCOR_03173.1"/>
<dbReference type="AlphaFoldDB" id="A0A068RNP5"/>
<comment type="caution">
    <text evidence="1">The sequence shown here is derived from an EMBL/GenBank/DDBJ whole genome shotgun (WGS) entry which is preliminary data.</text>
</comment>
<keyword evidence="2" id="KW-1185">Reference proteome</keyword>